<reference evidence="1 2" key="1">
    <citation type="journal article" date="2019" name="Sci. Rep.">
        <title>Orb-weaving spider Araneus ventricosus genome elucidates the spidroin gene catalogue.</title>
        <authorList>
            <person name="Kono N."/>
            <person name="Nakamura H."/>
            <person name="Ohtoshi R."/>
            <person name="Moran D.A.P."/>
            <person name="Shinohara A."/>
            <person name="Yoshida Y."/>
            <person name="Fujiwara M."/>
            <person name="Mori M."/>
            <person name="Tomita M."/>
            <person name="Arakawa K."/>
        </authorList>
    </citation>
    <scope>NUCLEOTIDE SEQUENCE [LARGE SCALE GENOMIC DNA]</scope>
</reference>
<name>A0A4Y2QQF2_ARAVE</name>
<dbReference type="Proteomes" id="UP000499080">
    <property type="component" value="Unassembled WGS sequence"/>
</dbReference>
<accession>A0A4Y2QQF2</accession>
<sequence length="140" mass="16352">MKNALHLIMRKSENQADVRLQVKLSSVLDTSTEWVAKKMSLDMRDFNLTQKRQVRISPATQEAGRHLHVNPMHKIAIKRAHLRIHSIKHHQAKAGRCQVLSGNMRNEAYLKAHAEKWWRQVSEEMLKFDTAMHIEDILLD</sequence>
<proteinExistence type="predicted"/>
<dbReference type="AlphaFoldDB" id="A0A4Y2QQF2"/>
<comment type="caution">
    <text evidence="1">The sequence shown here is derived from an EMBL/GenBank/DDBJ whole genome shotgun (WGS) entry which is preliminary data.</text>
</comment>
<protein>
    <submittedName>
        <fullName evidence="1">Uncharacterized protein</fullName>
    </submittedName>
</protein>
<gene>
    <name evidence="1" type="ORF">AVEN_59092_1</name>
</gene>
<evidence type="ECO:0000313" key="2">
    <source>
        <dbReference type="Proteomes" id="UP000499080"/>
    </source>
</evidence>
<evidence type="ECO:0000313" key="1">
    <source>
        <dbReference type="EMBL" id="GBN65612.1"/>
    </source>
</evidence>
<keyword evidence="2" id="KW-1185">Reference proteome</keyword>
<dbReference type="EMBL" id="BGPR01014532">
    <property type="protein sequence ID" value="GBN65612.1"/>
    <property type="molecule type" value="Genomic_DNA"/>
</dbReference>
<organism evidence="1 2">
    <name type="scientific">Araneus ventricosus</name>
    <name type="common">Orbweaver spider</name>
    <name type="synonym">Epeira ventricosa</name>
    <dbReference type="NCBI Taxonomy" id="182803"/>
    <lineage>
        <taxon>Eukaryota</taxon>
        <taxon>Metazoa</taxon>
        <taxon>Ecdysozoa</taxon>
        <taxon>Arthropoda</taxon>
        <taxon>Chelicerata</taxon>
        <taxon>Arachnida</taxon>
        <taxon>Araneae</taxon>
        <taxon>Araneomorphae</taxon>
        <taxon>Entelegynae</taxon>
        <taxon>Araneoidea</taxon>
        <taxon>Araneidae</taxon>
        <taxon>Araneus</taxon>
    </lineage>
</organism>